<dbReference type="RefSeq" id="WP_138095017.1">
    <property type="nucleotide sequence ID" value="NZ_CP040428.1"/>
</dbReference>
<gene>
    <name evidence="3 5" type="primary">yihI</name>
    <name evidence="5" type="ORF">FEM41_05385</name>
</gene>
<keyword evidence="6" id="KW-1185">Reference proteome</keyword>
<feature type="compositionally biased region" description="Acidic residues" evidence="4">
    <location>
        <begin position="145"/>
        <end position="155"/>
    </location>
</feature>
<comment type="function">
    <text evidence="3">A GTPase-activating protein (GAP) that modifies Der/EngA GTPase function. May play a role in ribosome biogenesis.</text>
</comment>
<dbReference type="NCBIfam" id="NF003560">
    <property type="entry name" value="PRK05244.1-1"/>
    <property type="match status" value="1"/>
</dbReference>
<dbReference type="EMBL" id="CP040428">
    <property type="protein sequence ID" value="QCT19128.1"/>
    <property type="molecule type" value="Genomic_DNA"/>
</dbReference>
<comment type="similarity">
    <text evidence="3">Belongs to the YihI family.</text>
</comment>
<dbReference type="InterPro" id="IPR007336">
    <property type="entry name" value="YihI"/>
</dbReference>
<sequence length="165" mass="18472">MKQQTPARAKGPNKRRSTREELNQQARDRKRQKKHRGLSSGNRNSDSRQGNSGKGGKNLPDPRLGSKKPVALGVPASQAPKAEKVPARPLLSPSEELEKLENDPRLDALLDRIESGEAIDKKDRDWVNAQLDRIDELMQQLGLSFDDDEEEEGEEDLMRLLKGGD</sequence>
<evidence type="ECO:0000313" key="6">
    <source>
        <dbReference type="Proteomes" id="UP000302163"/>
    </source>
</evidence>
<dbReference type="Pfam" id="PF04220">
    <property type="entry name" value="YihI"/>
    <property type="match status" value="1"/>
</dbReference>
<organism evidence="5 6">
    <name type="scientific">Jejubacter calystegiae</name>
    <dbReference type="NCBI Taxonomy" id="2579935"/>
    <lineage>
        <taxon>Bacteria</taxon>
        <taxon>Pseudomonadati</taxon>
        <taxon>Pseudomonadota</taxon>
        <taxon>Gammaproteobacteria</taxon>
        <taxon>Enterobacterales</taxon>
        <taxon>Enterobacteriaceae</taxon>
        <taxon>Jejubacter</taxon>
    </lineage>
</organism>
<dbReference type="OrthoDB" id="5677577at2"/>
<evidence type="ECO:0000256" key="3">
    <source>
        <dbReference type="HAMAP-Rule" id="MF_01058"/>
    </source>
</evidence>
<feature type="region of interest" description="Disordered" evidence="4">
    <location>
        <begin position="1"/>
        <end position="99"/>
    </location>
</feature>
<dbReference type="GO" id="GO:0042254">
    <property type="term" value="P:ribosome biogenesis"/>
    <property type="evidence" value="ECO:0007669"/>
    <property type="project" value="UniProtKB-KW"/>
</dbReference>
<evidence type="ECO:0000256" key="2">
    <source>
        <dbReference type="ARBA" id="ARBA00022517"/>
    </source>
</evidence>
<name>A0A4P8YHE3_9ENTR</name>
<keyword evidence="2 3" id="KW-0690">Ribosome biogenesis</keyword>
<dbReference type="AlphaFoldDB" id="A0A4P8YHE3"/>
<protein>
    <recommendedName>
        <fullName evidence="3">Der GTPase-activating protein YihI</fullName>
    </recommendedName>
</protein>
<dbReference type="KEGG" id="izh:FEM41_05385"/>
<evidence type="ECO:0000313" key="5">
    <source>
        <dbReference type="EMBL" id="QCT19128.1"/>
    </source>
</evidence>
<feature type="compositionally biased region" description="Basic residues" evidence="4">
    <location>
        <begin position="28"/>
        <end position="37"/>
    </location>
</feature>
<evidence type="ECO:0000256" key="4">
    <source>
        <dbReference type="SAM" id="MobiDB-lite"/>
    </source>
</evidence>
<dbReference type="HAMAP" id="MF_01058">
    <property type="entry name" value="GAP_YihI"/>
    <property type="match status" value="1"/>
</dbReference>
<feature type="compositionally biased region" description="Basic and acidic residues" evidence="4">
    <location>
        <begin position="156"/>
        <end position="165"/>
    </location>
</feature>
<proteinExistence type="inferred from homology"/>
<dbReference type="Proteomes" id="UP000302163">
    <property type="component" value="Chromosome"/>
</dbReference>
<reference evidence="5 6" key="1">
    <citation type="submission" date="2019-05" db="EMBL/GenBank/DDBJ databases">
        <title>Complete genome sequence of Izhakiella calystegiae KSNA2, an endophyte isolated from beach morning glory (Calystegia soldanella).</title>
        <authorList>
            <person name="Jiang L."/>
            <person name="Jeong J.C."/>
            <person name="Kim C.Y."/>
            <person name="Kim D.H."/>
            <person name="Kim S.W."/>
            <person name="Lee j."/>
        </authorList>
    </citation>
    <scope>NUCLEOTIDE SEQUENCE [LARGE SCALE GENOMIC DNA]</scope>
    <source>
        <strain evidence="5 6">KSNA2</strain>
    </source>
</reference>
<feature type="compositionally biased region" description="Polar residues" evidence="4">
    <location>
        <begin position="39"/>
        <end position="51"/>
    </location>
</feature>
<evidence type="ECO:0000256" key="1">
    <source>
        <dbReference type="ARBA" id="ARBA00022468"/>
    </source>
</evidence>
<feature type="region of interest" description="Disordered" evidence="4">
    <location>
        <begin position="143"/>
        <end position="165"/>
    </location>
</feature>
<accession>A0A4P8YHE3</accession>
<comment type="subunit">
    <text evidence="3">Interacts with Der.</text>
</comment>
<keyword evidence="1 3" id="KW-0343">GTPase activation</keyword>
<dbReference type="GO" id="GO:0005096">
    <property type="term" value="F:GTPase activator activity"/>
    <property type="evidence" value="ECO:0007669"/>
    <property type="project" value="UniProtKB-KW"/>
</dbReference>